<evidence type="ECO:0000313" key="4">
    <source>
        <dbReference type="EMBL" id="KAK5295688.1"/>
    </source>
</evidence>
<evidence type="ECO:0000256" key="2">
    <source>
        <dbReference type="ARBA" id="ARBA00023157"/>
    </source>
</evidence>
<keyword evidence="5" id="KW-1185">Reference proteome</keyword>
<comment type="similarity">
    <text evidence="1">Belongs to the PET191 family.</text>
</comment>
<proteinExistence type="inferred from homology"/>
<sequence length="111" mass="12258">MPSSCKDIRAALAACLQNSDCILIERNKPSDCLRPPLVDTLPERCRQLKHGYGECKRGMVDMRKRFRGNKPIAVSQEIEAGADEPTHQLYGGKSAYADPAVSKADVPEEDK</sequence>
<gene>
    <name evidence="4" type="ORF">LTR16_000892</name>
</gene>
<evidence type="ECO:0000313" key="5">
    <source>
        <dbReference type="Proteomes" id="UP001357485"/>
    </source>
</evidence>
<dbReference type="Pfam" id="PF10203">
    <property type="entry name" value="Pet191_N"/>
    <property type="match status" value="1"/>
</dbReference>
<dbReference type="EMBL" id="JAVRRA010000034">
    <property type="protein sequence ID" value="KAK5295688.1"/>
    <property type="molecule type" value="Genomic_DNA"/>
</dbReference>
<comment type="caution">
    <text evidence="4">The sequence shown here is derived from an EMBL/GenBank/DDBJ whole genome shotgun (WGS) entry which is preliminary data.</text>
</comment>
<organism evidence="4 5">
    <name type="scientific">Cryomyces antarcticus</name>
    <dbReference type="NCBI Taxonomy" id="329879"/>
    <lineage>
        <taxon>Eukaryota</taxon>
        <taxon>Fungi</taxon>
        <taxon>Dikarya</taxon>
        <taxon>Ascomycota</taxon>
        <taxon>Pezizomycotina</taxon>
        <taxon>Dothideomycetes</taxon>
        <taxon>Dothideomycetes incertae sedis</taxon>
        <taxon>Cryomyces</taxon>
    </lineage>
</organism>
<evidence type="ECO:0008006" key="6">
    <source>
        <dbReference type="Google" id="ProtNLM"/>
    </source>
</evidence>
<reference evidence="4 5" key="1">
    <citation type="submission" date="2023-08" db="EMBL/GenBank/DDBJ databases">
        <title>Black Yeasts Isolated from many extreme environments.</title>
        <authorList>
            <person name="Coleine C."/>
            <person name="Stajich J.E."/>
            <person name="Selbmann L."/>
        </authorList>
    </citation>
    <scope>NUCLEOTIDE SEQUENCE [LARGE SCALE GENOMIC DNA]</scope>
    <source>
        <strain evidence="4 5">CCFEE 536</strain>
    </source>
</reference>
<name>A0ABR0M911_9PEZI</name>
<dbReference type="PANTHER" id="PTHR28627:SF1">
    <property type="entry name" value="CYTOCHROME C OXIDASE ASSEMBLY FACTOR 5"/>
    <property type="match status" value="1"/>
</dbReference>
<dbReference type="Proteomes" id="UP001357485">
    <property type="component" value="Unassembled WGS sequence"/>
</dbReference>
<protein>
    <recommendedName>
        <fullName evidence="6">Mitochondrial protein PET191</fullName>
    </recommendedName>
</protein>
<dbReference type="InterPro" id="IPR018793">
    <property type="entry name" value="Cyt_c_oxidase_assmbl_Pet191"/>
</dbReference>
<dbReference type="PANTHER" id="PTHR28627">
    <property type="entry name" value="CYTOCHROME C OXIDASE ASSEMBLY FACTOR 5"/>
    <property type="match status" value="1"/>
</dbReference>
<evidence type="ECO:0000256" key="3">
    <source>
        <dbReference type="SAM" id="MobiDB-lite"/>
    </source>
</evidence>
<evidence type="ECO:0000256" key="1">
    <source>
        <dbReference type="ARBA" id="ARBA00007785"/>
    </source>
</evidence>
<keyword evidence="2" id="KW-1015">Disulfide bond</keyword>
<feature type="region of interest" description="Disordered" evidence="3">
    <location>
        <begin position="76"/>
        <end position="111"/>
    </location>
</feature>
<accession>A0ABR0M911</accession>